<feature type="region of interest" description="Disordered" evidence="3">
    <location>
        <begin position="1"/>
        <end position="378"/>
    </location>
</feature>
<feature type="compositionally biased region" description="Basic and acidic residues" evidence="3">
    <location>
        <begin position="311"/>
        <end position="323"/>
    </location>
</feature>
<feature type="compositionally biased region" description="Low complexity" evidence="3">
    <location>
        <begin position="351"/>
        <end position="364"/>
    </location>
</feature>
<proteinExistence type="predicted"/>
<feature type="compositionally biased region" description="Basic and acidic residues" evidence="3">
    <location>
        <begin position="164"/>
        <end position="177"/>
    </location>
</feature>
<dbReference type="AlphaFoldDB" id="A0A4U0X7E4"/>
<feature type="compositionally biased region" description="Basic and acidic residues" evidence="3">
    <location>
        <begin position="132"/>
        <end position="150"/>
    </location>
</feature>
<evidence type="ECO:0000256" key="2">
    <source>
        <dbReference type="ARBA" id="ARBA00022490"/>
    </source>
</evidence>
<comment type="subcellular location">
    <subcellularLocation>
        <location evidence="1">Cytoplasm</location>
    </subcellularLocation>
</comment>
<dbReference type="PANTHER" id="PTHR12299">
    <property type="entry name" value="HYALURONIC ACID-BINDING PROTEIN 4"/>
    <property type="match status" value="1"/>
</dbReference>
<feature type="compositionally biased region" description="Basic and acidic residues" evidence="3">
    <location>
        <begin position="20"/>
        <end position="36"/>
    </location>
</feature>
<dbReference type="GO" id="GO:0005737">
    <property type="term" value="C:cytoplasm"/>
    <property type="evidence" value="ECO:0007669"/>
    <property type="project" value="UniProtKB-SubCell"/>
</dbReference>
<dbReference type="PANTHER" id="PTHR12299:SF17">
    <property type="entry name" value="AT19571P-RELATED"/>
    <property type="match status" value="1"/>
</dbReference>
<dbReference type="OrthoDB" id="5426471at2759"/>
<feature type="compositionally biased region" description="Basic and acidic residues" evidence="3">
    <location>
        <begin position="270"/>
        <end position="282"/>
    </location>
</feature>
<feature type="compositionally biased region" description="Basic and acidic residues" evidence="3">
    <location>
        <begin position="91"/>
        <end position="114"/>
    </location>
</feature>
<accession>A0A4U0X7E4</accession>
<evidence type="ECO:0000256" key="3">
    <source>
        <dbReference type="SAM" id="MobiDB-lite"/>
    </source>
</evidence>
<dbReference type="Pfam" id="PF04774">
    <property type="entry name" value="HABP4_PAI-RBP1"/>
    <property type="match status" value="1"/>
</dbReference>
<reference evidence="5 6" key="1">
    <citation type="submission" date="2017-03" db="EMBL/GenBank/DDBJ databases">
        <title>Genomes of endolithic fungi from Antarctica.</title>
        <authorList>
            <person name="Coleine C."/>
            <person name="Masonjones S."/>
            <person name="Stajich J.E."/>
        </authorList>
    </citation>
    <scope>NUCLEOTIDE SEQUENCE [LARGE SCALE GENOMIC DNA]</scope>
    <source>
        <strain evidence="5 6">CCFEE 5187</strain>
    </source>
</reference>
<dbReference type="InterPro" id="IPR006861">
    <property type="entry name" value="HABP4_PAIRBP1-bd"/>
</dbReference>
<comment type="caution">
    <text evidence="5">The sequence shown here is derived from an EMBL/GenBank/DDBJ whole genome shotgun (WGS) entry which is preliminary data.</text>
</comment>
<evidence type="ECO:0000313" key="5">
    <source>
        <dbReference type="EMBL" id="TKA71416.1"/>
    </source>
</evidence>
<dbReference type="InterPro" id="IPR019084">
    <property type="entry name" value="STM1-like_N"/>
</dbReference>
<sequence>MTGIVSKNLYDLLGNDPELDPDREPEPPTKVIDKPVQRTGKRNAGAEGPAKDTPRPSGGGRGGRGGRHEVFTGSEQAIRDPNAGSFNNRSKPADDGLRQDRHPDQPREHRDIGGRGRGSRGGRGFGGRGTRTGRDDRHSRTGVGEHEKQAAHGWGAETGTSEWADEKAGEAIAKQEESAGWDATVEPPVDAEGHHPGEEDAAPAAEPEPEEKQLTYEQYQAQLAEKRAALGNTSLQARKANEGSSKKFPEGKALTREEEEDFIAGSGGKAKRERERKAKNVLDIDQAWDEDKAGGAGGFRGGRGGSRGGRGRGEGGFRGEGRGRGGRGRGGDRGGPAHGPRDGFPPRPDRAAGGNNRNNNASSGPNLSDASAFPSLGA</sequence>
<dbReference type="GO" id="GO:0005634">
    <property type="term" value="C:nucleus"/>
    <property type="evidence" value="ECO:0007669"/>
    <property type="project" value="TreeGrafter"/>
</dbReference>
<organism evidence="5 6">
    <name type="scientific">Cryomyces minteri</name>
    <dbReference type="NCBI Taxonomy" id="331657"/>
    <lineage>
        <taxon>Eukaryota</taxon>
        <taxon>Fungi</taxon>
        <taxon>Dikarya</taxon>
        <taxon>Ascomycota</taxon>
        <taxon>Pezizomycotina</taxon>
        <taxon>Dothideomycetes</taxon>
        <taxon>Dothideomycetes incertae sedis</taxon>
        <taxon>Cryomyces</taxon>
    </lineage>
</organism>
<dbReference type="EMBL" id="NAJN01000567">
    <property type="protein sequence ID" value="TKA71416.1"/>
    <property type="molecule type" value="Genomic_DNA"/>
</dbReference>
<feature type="compositionally biased region" description="Basic and acidic residues" evidence="3">
    <location>
        <begin position="239"/>
        <end position="256"/>
    </location>
</feature>
<dbReference type="InterPro" id="IPR039764">
    <property type="entry name" value="HABP4/SERBP1-like"/>
</dbReference>
<feature type="compositionally biased region" description="Gly residues" evidence="3">
    <location>
        <begin position="115"/>
        <end position="130"/>
    </location>
</feature>
<dbReference type="Pfam" id="PF09598">
    <property type="entry name" value="Stm1_N"/>
    <property type="match status" value="1"/>
</dbReference>
<dbReference type="STRING" id="331657.A0A4U0X7E4"/>
<dbReference type="Gene3D" id="6.10.140.1040">
    <property type="match status" value="1"/>
</dbReference>
<protein>
    <recommendedName>
        <fullName evidence="4">Hyaluronan/mRNA-binding protein domain-containing protein</fullName>
    </recommendedName>
</protein>
<keyword evidence="2" id="KW-0963">Cytoplasm</keyword>
<name>A0A4U0X7E4_9PEZI</name>
<feature type="domain" description="Hyaluronan/mRNA-binding protein" evidence="4">
    <location>
        <begin position="133"/>
        <end position="243"/>
    </location>
</feature>
<evidence type="ECO:0000259" key="4">
    <source>
        <dbReference type="SMART" id="SM01233"/>
    </source>
</evidence>
<gene>
    <name evidence="5" type="ORF">B0A49_03929</name>
</gene>
<evidence type="ECO:0000256" key="1">
    <source>
        <dbReference type="ARBA" id="ARBA00004496"/>
    </source>
</evidence>
<evidence type="ECO:0000313" key="6">
    <source>
        <dbReference type="Proteomes" id="UP000308768"/>
    </source>
</evidence>
<feature type="compositionally biased region" description="Gly residues" evidence="3">
    <location>
        <begin position="294"/>
        <end position="310"/>
    </location>
</feature>
<keyword evidence="6" id="KW-1185">Reference proteome</keyword>
<dbReference type="GO" id="GO:0003723">
    <property type="term" value="F:RNA binding"/>
    <property type="evidence" value="ECO:0007669"/>
    <property type="project" value="InterPro"/>
</dbReference>
<dbReference type="Proteomes" id="UP000308768">
    <property type="component" value="Unassembled WGS sequence"/>
</dbReference>
<dbReference type="SMART" id="SM01233">
    <property type="entry name" value="HABP4_PAI-RBP1"/>
    <property type="match status" value="1"/>
</dbReference>